<dbReference type="InterPro" id="IPR011257">
    <property type="entry name" value="DNA_glycosylase"/>
</dbReference>
<dbReference type="PANTHER" id="PTHR43003">
    <property type="entry name" value="DNA-3-METHYLADENINE GLYCOSYLASE"/>
    <property type="match status" value="1"/>
</dbReference>
<dbReference type="Proteomes" id="UP000095751">
    <property type="component" value="Unassembled WGS sequence"/>
</dbReference>
<dbReference type="SUPFAM" id="SSF48150">
    <property type="entry name" value="DNA-glycosylase"/>
    <property type="match status" value="1"/>
</dbReference>
<dbReference type="OrthoDB" id="415889at2759"/>
<dbReference type="GO" id="GO:0032993">
    <property type="term" value="C:protein-DNA complex"/>
    <property type="evidence" value="ECO:0007669"/>
    <property type="project" value="TreeGrafter"/>
</dbReference>
<gene>
    <name evidence="4" type="primary">AlkA-related</name>
    <name evidence="4" type="ORF">FRACYDRAFT_237805</name>
</gene>
<dbReference type="Gene3D" id="1.10.340.30">
    <property type="entry name" value="Hypothetical protein, domain 2"/>
    <property type="match status" value="1"/>
</dbReference>
<organism evidence="4 5">
    <name type="scientific">Fragilariopsis cylindrus CCMP1102</name>
    <dbReference type="NCBI Taxonomy" id="635003"/>
    <lineage>
        <taxon>Eukaryota</taxon>
        <taxon>Sar</taxon>
        <taxon>Stramenopiles</taxon>
        <taxon>Ochrophyta</taxon>
        <taxon>Bacillariophyta</taxon>
        <taxon>Bacillariophyceae</taxon>
        <taxon>Bacillariophycidae</taxon>
        <taxon>Bacillariales</taxon>
        <taxon>Bacillariaceae</taxon>
        <taxon>Fragilariopsis</taxon>
    </lineage>
</organism>
<keyword evidence="2" id="KW-0234">DNA repair</keyword>
<evidence type="ECO:0000256" key="2">
    <source>
        <dbReference type="ARBA" id="ARBA00023204"/>
    </source>
</evidence>
<dbReference type="Gene3D" id="1.10.1670.40">
    <property type="match status" value="1"/>
</dbReference>
<dbReference type="GO" id="GO:0006285">
    <property type="term" value="P:base-excision repair, AP site formation"/>
    <property type="evidence" value="ECO:0007669"/>
    <property type="project" value="TreeGrafter"/>
</dbReference>
<dbReference type="KEGG" id="fcy:FRACYDRAFT_237805"/>
<evidence type="ECO:0000313" key="5">
    <source>
        <dbReference type="Proteomes" id="UP000095751"/>
    </source>
</evidence>
<dbReference type="GO" id="GO:0032131">
    <property type="term" value="F:alkylated DNA binding"/>
    <property type="evidence" value="ECO:0007669"/>
    <property type="project" value="TreeGrafter"/>
</dbReference>
<evidence type="ECO:0000256" key="3">
    <source>
        <dbReference type="SAM" id="MobiDB-lite"/>
    </source>
</evidence>
<dbReference type="GO" id="GO:0005634">
    <property type="term" value="C:nucleus"/>
    <property type="evidence" value="ECO:0007669"/>
    <property type="project" value="TreeGrafter"/>
</dbReference>
<name>A0A1E7FGT1_9STRA</name>
<keyword evidence="1" id="KW-0227">DNA damage</keyword>
<dbReference type="InParanoid" id="A0A1E7FGT1"/>
<feature type="compositionally biased region" description="Low complexity" evidence="3">
    <location>
        <begin position="40"/>
        <end position="54"/>
    </location>
</feature>
<dbReference type="GO" id="GO:0008725">
    <property type="term" value="F:DNA-3-methyladenine glycosylase activity"/>
    <property type="evidence" value="ECO:0007669"/>
    <property type="project" value="TreeGrafter"/>
</dbReference>
<dbReference type="AlphaFoldDB" id="A0A1E7FGT1"/>
<dbReference type="GO" id="GO:0006307">
    <property type="term" value="P:DNA alkylation repair"/>
    <property type="evidence" value="ECO:0007669"/>
    <property type="project" value="TreeGrafter"/>
</dbReference>
<dbReference type="GO" id="GO:0043916">
    <property type="term" value="F:DNA-7-methylguanine glycosylase activity"/>
    <property type="evidence" value="ECO:0007669"/>
    <property type="project" value="TreeGrafter"/>
</dbReference>
<dbReference type="PANTHER" id="PTHR43003:SF5">
    <property type="entry name" value="DNA-3-METHYLADENINE GLYCOSYLASE"/>
    <property type="match status" value="1"/>
</dbReference>
<proteinExistence type="predicted"/>
<sequence>MTRTTRASVHAAAAAAAATANSKRLSGLVTPSPKRKRIQSNASCTNNNSTSSSRCNRKIAFPSSPLSTDSKGDNPSLCREDIQKLVFSCIGVEEECDTVVNSLQHPNFNNINTNTLGGWCLIDGLTHCASVSGGILAPVIKKYGPPLFYIDHLQKTNKILSSIGGGSGDEDPNCSVYVSSDYSTLKNKDKYRSFRDLCRIVSGQQLAGPAAKTIYSRLLSVVGGSGGGAKKDDDDNTTSTLTPEGVLSIIRKGDMETDLRAPAGLSKAKCHCIVEIARNFQNGTLSDEFLLGSGENSSNSANNNDDEIRSRLLDIKGLGPWSVDMFLLFQCHRSNILPIGDLAVRNGTSKLWNVKGNAKKGGLCPKKDADKIKDLHEPFAPYRSISSYYMYKCLDLK</sequence>
<protein>
    <submittedName>
        <fullName evidence="4">DNA glycosylase</fullName>
    </submittedName>
</protein>
<keyword evidence="5" id="KW-1185">Reference proteome</keyword>
<dbReference type="EMBL" id="KV784357">
    <property type="protein sequence ID" value="OEU17388.1"/>
    <property type="molecule type" value="Genomic_DNA"/>
</dbReference>
<accession>A0A1E7FGT1</accession>
<reference evidence="4 5" key="1">
    <citation type="submission" date="2016-09" db="EMBL/GenBank/DDBJ databases">
        <title>Extensive genetic diversity and differential bi-allelic expression allows diatom success in the polar Southern Ocean.</title>
        <authorList>
            <consortium name="DOE Joint Genome Institute"/>
            <person name="Mock T."/>
            <person name="Otillar R.P."/>
            <person name="Strauss J."/>
            <person name="Dupont C."/>
            <person name="Frickenhaus S."/>
            <person name="Maumus F."/>
            <person name="Mcmullan M."/>
            <person name="Sanges R."/>
            <person name="Schmutz J."/>
            <person name="Toseland A."/>
            <person name="Valas R."/>
            <person name="Veluchamy A."/>
            <person name="Ward B.J."/>
            <person name="Allen A."/>
            <person name="Barry K."/>
            <person name="Falciatore A."/>
            <person name="Ferrante M."/>
            <person name="Fortunato A.E."/>
            <person name="Gloeckner G."/>
            <person name="Gruber A."/>
            <person name="Hipkin R."/>
            <person name="Janech M."/>
            <person name="Kroth P."/>
            <person name="Leese F."/>
            <person name="Lindquist E."/>
            <person name="Lyon B.R."/>
            <person name="Martin J."/>
            <person name="Mayer C."/>
            <person name="Parker M."/>
            <person name="Quesneville H."/>
            <person name="Raymond J."/>
            <person name="Uhlig C."/>
            <person name="Valentin K.U."/>
            <person name="Worden A.Z."/>
            <person name="Armbrust E.V."/>
            <person name="Bowler C."/>
            <person name="Green B."/>
            <person name="Moulton V."/>
            <person name="Van Oosterhout C."/>
            <person name="Grigoriev I."/>
        </authorList>
    </citation>
    <scope>NUCLEOTIDE SEQUENCE [LARGE SCALE GENOMIC DNA]</scope>
    <source>
        <strain evidence="4 5">CCMP1102</strain>
    </source>
</reference>
<dbReference type="InterPro" id="IPR051912">
    <property type="entry name" value="Alkylbase_DNA_Glycosylase/TA"/>
</dbReference>
<evidence type="ECO:0000313" key="4">
    <source>
        <dbReference type="EMBL" id="OEU17388.1"/>
    </source>
</evidence>
<feature type="region of interest" description="Disordered" evidence="3">
    <location>
        <begin position="22"/>
        <end position="74"/>
    </location>
</feature>
<evidence type="ECO:0000256" key="1">
    <source>
        <dbReference type="ARBA" id="ARBA00022763"/>
    </source>
</evidence>